<dbReference type="SUPFAM" id="SSF103084">
    <property type="entry name" value="Holliday junction resolvase RusA"/>
    <property type="match status" value="1"/>
</dbReference>
<dbReference type="OrthoDB" id="3237255at2"/>
<organism evidence="1 2">
    <name type="scientific">Streptococcus bovimastitidis</name>
    <dbReference type="NCBI Taxonomy" id="1856638"/>
    <lineage>
        <taxon>Bacteria</taxon>
        <taxon>Bacillati</taxon>
        <taxon>Bacillota</taxon>
        <taxon>Bacilli</taxon>
        <taxon>Lactobacillales</taxon>
        <taxon>Streptococcaceae</taxon>
        <taxon>Streptococcus</taxon>
    </lineage>
</organism>
<evidence type="ECO:0000313" key="2">
    <source>
        <dbReference type="Proteomes" id="UP000182015"/>
    </source>
</evidence>
<dbReference type="Proteomes" id="UP000182015">
    <property type="component" value="Unassembled WGS sequence"/>
</dbReference>
<dbReference type="STRING" id="1856638.A9Q68_08480"/>
<comment type="caution">
    <text evidence="1">The sequence shown here is derived from an EMBL/GenBank/DDBJ whole genome shotgun (WGS) entry which is preliminary data.</text>
</comment>
<dbReference type="GO" id="GO:0000287">
    <property type="term" value="F:magnesium ion binding"/>
    <property type="evidence" value="ECO:0007669"/>
    <property type="project" value="InterPro"/>
</dbReference>
<sequence length="130" mass="15074">MKYEFILENTKQRKEMLSSNDRLHFRKSAPITKYLRRLAKLTANKAINKNEPFSKNKPCSVSVTVFSPTNRRFDPPNTYPTLKAILDGFTDAGIWEDDNFEVIKSLSFEYGGLSGVKDKYKFEIEIEELL</sequence>
<dbReference type="GO" id="GO:0006281">
    <property type="term" value="P:DNA repair"/>
    <property type="evidence" value="ECO:0007669"/>
    <property type="project" value="InterPro"/>
</dbReference>
<protein>
    <submittedName>
        <fullName evidence="1">Endodeoxyribonuclease RusA</fullName>
    </submittedName>
</protein>
<dbReference type="AlphaFoldDB" id="A0A1L8ML15"/>
<gene>
    <name evidence="1" type="ORF">A9Q68_08480</name>
</gene>
<dbReference type="InterPro" id="IPR036614">
    <property type="entry name" value="RusA-like_sf"/>
</dbReference>
<keyword evidence="2" id="KW-1185">Reference proteome</keyword>
<reference evidence="2" key="1">
    <citation type="submission" date="2016-06" db="EMBL/GenBank/DDBJ databases">
        <authorList>
            <person name="de Vries S.P.W."/>
            <person name="Hadjirin N.F."/>
            <person name="Lay E.M."/>
            <person name="Zadoks R.N."/>
            <person name="Peacock S.J."/>
            <person name="Parkhill J."/>
            <person name="Grant A.J."/>
            <person name="Mcdougall S."/>
            <person name="Holmes M.A."/>
        </authorList>
    </citation>
    <scope>NUCLEOTIDE SEQUENCE [LARGE SCALE GENOMIC DNA]</scope>
    <source>
        <strain evidence="2">NZ1587</strain>
    </source>
</reference>
<dbReference type="GO" id="GO:0006310">
    <property type="term" value="P:DNA recombination"/>
    <property type="evidence" value="ECO:0007669"/>
    <property type="project" value="InterPro"/>
</dbReference>
<dbReference type="Gene3D" id="3.30.1330.70">
    <property type="entry name" value="Holliday junction resolvase RusA"/>
    <property type="match status" value="1"/>
</dbReference>
<evidence type="ECO:0000313" key="1">
    <source>
        <dbReference type="EMBL" id="OJF71464.1"/>
    </source>
</evidence>
<accession>A0A1L8ML15</accession>
<dbReference type="RefSeq" id="WP_071794526.1">
    <property type="nucleotide sequence ID" value="NZ_LZDD01000003.1"/>
</dbReference>
<name>A0A1L8ML15_9STRE</name>
<dbReference type="EMBL" id="LZDD01000003">
    <property type="protein sequence ID" value="OJF71464.1"/>
    <property type="molecule type" value="Genomic_DNA"/>
</dbReference>
<proteinExistence type="predicted"/>